<dbReference type="RefSeq" id="XP_013900131.1">
    <property type="nucleotide sequence ID" value="XM_014044677.1"/>
</dbReference>
<keyword evidence="2" id="KW-1133">Transmembrane helix</keyword>
<dbReference type="Proteomes" id="UP000054498">
    <property type="component" value="Unassembled WGS sequence"/>
</dbReference>
<evidence type="ECO:0000256" key="1">
    <source>
        <dbReference type="SAM" id="MobiDB-lite"/>
    </source>
</evidence>
<feature type="transmembrane region" description="Helical" evidence="2">
    <location>
        <begin position="240"/>
        <end position="258"/>
    </location>
</feature>
<dbReference type="OrthoDB" id="10647257at2759"/>
<dbReference type="EMBL" id="KK101374">
    <property type="protein sequence ID" value="KIZ01112.1"/>
    <property type="molecule type" value="Genomic_DNA"/>
</dbReference>
<feature type="region of interest" description="Disordered" evidence="1">
    <location>
        <begin position="273"/>
        <end position="314"/>
    </location>
</feature>
<feature type="compositionally biased region" description="Gly residues" evidence="1">
    <location>
        <begin position="94"/>
        <end position="104"/>
    </location>
</feature>
<sequence length="314" mass="31627">MLIAGAVFGPVMGVAAAGLAHGGRTADSVVVAANVKAASAWGLLAVAAVITLQAAVAFFGSLVRFAAPSPTPKPRTPKSSGGGGNLAPAAAAGSPGGSGGGAGEGKTEIERHDPERGCAEAMDLGEPISIIATVIEEGADAGDSPEDVEGSKGPRAAPGFWRRLCCCCCACCCCCRGARRARAAAAGAAASSPAPAPAAPPRGPDPLVGVVLLCSALLAMAAALRAVSLRAGAFWWEDKLLFPLQALPELLSALLLVGPPHFMARVGMASRYQRWQPKKGKPATSRPKNSNPAIWKRAGLPAPESRTQTQSEGV</sequence>
<organism evidence="3 4">
    <name type="scientific">Monoraphidium neglectum</name>
    <dbReference type="NCBI Taxonomy" id="145388"/>
    <lineage>
        <taxon>Eukaryota</taxon>
        <taxon>Viridiplantae</taxon>
        <taxon>Chlorophyta</taxon>
        <taxon>core chlorophytes</taxon>
        <taxon>Chlorophyceae</taxon>
        <taxon>CS clade</taxon>
        <taxon>Sphaeropleales</taxon>
        <taxon>Selenastraceae</taxon>
        <taxon>Monoraphidium</taxon>
    </lineage>
</organism>
<name>A0A0D2MKM3_9CHLO</name>
<accession>A0A0D2MKM3</accession>
<dbReference type="KEGG" id="mng:MNEG_6850"/>
<dbReference type="AlphaFoldDB" id="A0A0D2MKM3"/>
<feature type="compositionally biased region" description="Polar residues" evidence="1">
    <location>
        <begin position="305"/>
        <end position="314"/>
    </location>
</feature>
<evidence type="ECO:0000256" key="2">
    <source>
        <dbReference type="SAM" id="Phobius"/>
    </source>
</evidence>
<protein>
    <submittedName>
        <fullName evidence="3">Uncharacterized protein</fullName>
    </submittedName>
</protein>
<feature type="transmembrane region" description="Helical" evidence="2">
    <location>
        <begin position="207"/>
        <end position="228"/>
    </location>
</feature>
<evidence type="ECO:0000313" key="3">
    <source>
        <dbReference type="EMBL" id="KIZ01112.1"/>
    </source>
</evidence>
<keyword evidence="4" id="KW-1185">Reference proteome</keyword>
<dbReference type="GeneID" id="25739726"/>
<feature type="region of interest" description="Disordered" evidence="1">
    <location>
        <begin position="69"/>
        <end position="111"/>
    </location>
</feature>
<feature type="transmembrane region" description="Helical" evidence="2">
    <location>
        <begin position="38"/>
        <end position="63"/>
    </location>
</feature>
<keyword evidence="2" id="KW-0472">Membrane</keyword>
<gene>
    <name evidence="3" type="ORF">MNEG_6850</name>
</gene>
<proteinExistence type="predicted"/>
<evidence type="ECO:0000313" key="4">
    <source>
        <dbReference type="Proteomes" id="UP000054498"/>
    </source>
</evidence>
<reference evidence="3 4" key="1">
    <citation type="journal article" date="2013" name="BMC Genomics">
        <title>Reconstruction of the lipid metabolism for the microalga Monoraphidium neglectum from its genome sequence reveals characteristics suitable for biofuel production.</title>
        <authorList>
            <person name="Bogen C."/>
            <person name="Al-Dilaimi A."/>
            <person name="Albersmeier A."/>
            <person name="Wichmann J."/>
            <person name="Grundmann M."/>
            <person name="Rupp O."/>
            <person name="Lauersen K.J."/>
            <person name="Blifernez-Klassen O."/>
            <person name="Kalinowski J."/>
            <person name="Goesmann A."/>
            <person name="Mussgnug J.H."/>
            <person name="Kruse O."/>
        </authorList>
    </citation>
    <scope>NUCLEOTIDE SEQUENCE [LARGE SCALE GENOMIC DNA]</scope>
    <source>
        <strain evidence="3 4">SAG 48.87</strain>
    </source>
</reference>
<keyword evidence="2" id="KW-0812">Transmembrane</keyword>